<dbReference type="EMBL" id="JAATEP010000047">
    <property type="protein sequence ID" value="NJP96290.1"/>
    <property type="molecule type" value="Genomic_DNA"/>
</dbReference>
<dbReference type="RefSeq" id="WP_168017892.1">
    <property type="nucleotide sequence ID" value="NZ_JAATEP010000047.1"/>
</dbReference>
<gene>
    <name evidence="1" type="ORF">HCN51_43825</name>
</gene>
<name>A0ABX1BIA9_9ACTN</name>
<organism evidence="1 2">
    <name type="scientific">Nonomuraea composti</name>
    <dbReference type="NCBI Taxonomy" id="2720023"/>
    <lineage>
        <taxon>Bacteria</taxon>
        <taxon>Bacillati</taxon>
        <taxon>Actinomycetota</taxon>
        <taxon>Actinomycetes</taxon>
        <taxon>Streptosporangiales</taxon>
        <taxon>Streptosporangiaceae</taxon>
        <taxon>Nonomuraea</taxon>
    </lineage>
</organism>
<protein>
    <submittedName>
        <fullName evidence="1">Uncharacterized protein</fullName>
    </submittedName>
</protein>
<sequence length="59" mass="6157">MDGGIARRHQGDDLRQRRRFALGEVEQVIGADAVARQVVAAQVAVAGDAAVGDLSGPCR</sequence>
<reference evidence="1 2" key="1">
    <citation type="submission" date="2020-03" db="EMBL/GenBank/DDBJ databases">
        <title>WGS of actinomycetes isolated from Thailand.</title>
        <authorList>
            <person name="Thawai C."/>
        </authorList>
    </citation>
    <scope>NUCLEOTIDE SEQUENCE [LARGE SCALE GENOMIC DNA]</scope>
    <source>
        <strain evidence="1 2">FMUSA5-5</strain>
    </source>
</reference>
<accession>A0ABX1BIA9</accession>
<proteinExistence type="predicted"/>
<evidence type="ECO:0000313" key="2">
    <source>
        <dbReference type="Proteomes" id="UP000696294"/>
    </source>
</evidence>
<dbReference type="Proteomes" id="UP000696294">
    <property type="component" value="Unassembled WGS sequence"/>
</dbReference>
<evidence type="ECO:0000313" key="1">
    <source>
        <dbReference type="EMBL" id="NJP96290.1"/>
    </source>
</evidence>
<keyword evidence="2" id="KW-1185">Reference proteome</keyword>
<comment type="caution">
    <text evidence="1">The sequence shown here is derived from an EMBL/GenBank/DDBJ whole genome shotgun (WGS) entry which is preliminary data.</text>
</comment>